<gene>
    <name evidence="7" type="ORF">CHM34_05260</name>
</gene>
<dbReference type="GO" id="GO:0005811">
    <property type="term" value="C:lipid droplet"/>
    <property type="evidence" value="ECO:0007669"/>
    <property type="project" value="InterPro"/>
</dbReference>
<dbReference type="Pfam" id="PF13249">
    <property type="entry name" value="SQHop_cyclase_N"/>
    <property type="match status" value="1"/>
</dbReference>
<dbReference type="SUPFAM" id="SSF48239">
    <property type="entry name" value="Terpenoid cyclases/Protein prenyltransferases"/>
    <property type="match status" value="2"/>
</dbReference>
<dbReference type="RefSeq" id="WP_094263567.1">
    <property type="nucleotide sequence ID" value="NZ_NOWF01000003.1"/>
</dbReference>
<dbReference type="SFLD" id="SFLDG01016">
    <property type="entry name" value="Prenyltransferase_Like_2"/>
    <property type="match status" value="1"/>
</dbReference>
<sequence>MMEEVEAEIRRILCFLQNNQQPDGRWSFCFESGPMTDAYMVLLYQLLGDDSAEGKKGMIERLIATGDEGVWKLYPDEPNGNVSATVEAVTALVGTGAMDRNHPVAQRAREFVQSRGGVRRAGSLTRVMLTFMGLYDWSQHPKVPVEFLLLPWWFPVSFFDLVGFTRVHVAPILLASHRRFSASVPGISDRLAGWWPAGSEEASASAEAHALDREVKAALSAQLFSGNILQTLALRKGERFILDRIEPDGTLYSYFSSTWLMIFGWMALGYSKNHPVIAHAVRGLKTFLFPVKEGFHLQETTSAVWDTSLILDALQQAGIPPSSPVVQRGVNYLLRRQHTRLGDWSLRNPGVLPGGWGFSDINTINPDVDDTAACLKAIAGTVRLAPSLYGGHWWRGVHWLLSMQNRDGGWSAFEKNTDKSWPARLLPYQDARTVWTDPSTCDLTGRTLTFIGRELKWNRDHPAVQRAVHFLVKNQESDGSWFGRWGIAYLYGTWAVVTGMAAVGYDRSHPVIAKGVHWLLSVQNRDGGWGESCRSDEVRRYVPLGYSTPSQTAWALDALITVYEKPIPEIRAGVRCLLDMMRKKSGWMITYPTGAGLSGQFYIRYHSYHYIWPLTALSRYRNKYGVVSEPADP</sequence>
<evidence type="ECO:0000259" key="5">
    <source>
        <dbReference type="Pfam" id="PF13243"/>
    </source>
</evidence>
<evidence type="ECO:0000256" key="2">
    <source>
        <dbReference type="ARBA" id="ARBA00009755"/>
    </source>
</evidence>
<dbReference type="OrthoDB" id="9758578at2"/>
<dbReference type="InterPro" id="IPR032697">
    <property type="entry name" value="SQ_cyclase_N"/>
</dbReference>
<accession>A0A235B7Q5</accession>
<evidence type="ECO:0000313" key="7">
    <source>
        <dbReference type="EMBL" id="OYD08262.1"/>
    </source>
</evidence>
<dbReference type="PANTHER" id="PTHR11764:SF20">
    <property type="entry name" value="LANOSTEROL SYNTHASE"/>
    <property type="match status" value="1"/>
</dbReference>
<dbReference type="NCBIfam" id="TIGR01787">
    <property type="entry name" value="squalene_cyclas"/>
    <property type="match status" value="1"/>
</dbReference>
<evidence type="ECO:0000256" key="1">
    <source>
        <dbReference type="ARBA" id="ARBA00004999"/>
    </source>
</evidence>
<dbReference type="InterPro" id="IPR002365">
    <property type="entry name" value="Terpene_synthase_CS"/>
</dbReference>
<keyword evidence="8" id="KW-1185">Reference proteome</keyword>
<dbReference type="UniPathway" id="UPA00337"/>
<feature type="domain" description="Squalene cyclase N-terminal" evidence="6">
    <location>
        <begin position="14"/>
        <end position="289"/>
    </location>
</feature>
<dbReference type="EMBL" id="NOWF01000003">
    <property type="protein sequence ID" value="OYD08262.1"/>
    <property type="molecule type" value="Genomic_DNA"/>
</dbReference>
<dbReference type="PROSITE" id="PS01074">
    <property type="entry name" value="TERPENE_SYNTHASES"/>
    <property type="match status" value="1"/>
</dbReference>
<keyword evidence="4" id="KW-0413">Isomerase</keyword>
<organism evidence="7 8">
    <name type="scientific">Paludifilum halophilum</name>
    <dbReference type="NCBI Taxonomy" id="1642702"/>
    <lineage>
        <taxon>Bacteria</taxon>
        <taxon>Bacillati</taxon>
        <taxon>Bacillota</taxon>
        <taxon>Bacilli</taxon>
        <taxon>Bacillales</taxon>
        <taxon>Thermoactinomycetaceae</taxon>
        <taxon>Paludifilum</taxon>
    </lineage>
</organism>
<dbReference type="Proteomes" id="UP000215459">
    <property type="component" value="Unassembled WGS sequence"/>
</dbReference>
<dbReference type="AlphaFoldDB" id="A0A235B7Q5"/>
<dbReference type="Gene3D" id="1.50.10.20">
    <property type="match status" value="2"/>
</dbReference>
<keyword evidence="3" id="KW-0677">Repeat</keyword>
<dbReference type="GO" id="GO:0016866">
    <property type="term" value="F:intramolecular transferase activity"/>
    <property type="evidence" value="ECO:0007669"/>
    <property type="project" value="InterPro"/>
</dbReference>
<feature type="domain" description="Squalene cyclase C-terminal" evidence="5">
    <location>
        <begin position="302"/>
        <end position="622"/>
    </location>
</feature>
<evidence type="ECO:0000313" key="8">
    <source>
        <dbReference type="Proteomes" id="UP000215459"/>
    </source>
</evidence>
<dbReference type="PANTHER" id="PTHR11764">
    <property type="entry name" value="TERPENE CYCLASE/MUTASE FAMILY MEMBER"/>
    <property type="match status" value="1"/>
</dbReference>
<dbReference type="InterPro" id="IPR032696">
    <property type="entry name" value="SQ_cyclase_C"/>
</dbReference>
<evidence type="ECO:0008006" key="9">
    <source>
        <dbReference type="Google" id="ProtNLM"/>
    </source>
</evidence>
<dbReference type="InterPro" id="IPR018333">
    <property type="entry name" value="Squalene_cyclase"/>
</dbReference>
<dbReference type="GO" id="GO:0016104">
    <property type="term" value="P:triterpenoid biosynthetic process"/>
    <property type="evidence" value="ECO:0007669"/>
    <property type="project" value="InterPro"/>
</dbReference>
<comment type="similarity">
    <text evidence="2">Belongs to the terpene cyclase/mutase family.</text>
</comment>
<name>A0A235B7Q5_9BACL</name>
<evidence type="ECO:0000256" key="4">
    <source>
        <dbReference type="ARBA" id="ARBA00023235"/>
    </source>
</evidence>
<dbReference type="Pfam" id="PF13243">
    <property type="entry name" value="SQHop_cyclase_C"/>
    <property type="match status" value="1"/>
</dbReference>
<comment type="caution">
    <text evidence="7">The sequence shown here is derived from an EMBL/GenBank/DDBJ whole genome shotgun (WGS) entry which is preliminary data.</text>
</comment>
<dbReference type="InterPro" id="IPR008930">
    <property type="entry name" value="Terpenoid_cyclase/PrenylTrfase"/>
</dbReference>
<reference evidence="7 8" key="1">
    <citation type="submission" date="2017-07" db="EMBL/GenBank/DDBJ databases">
        <title>The genome sequence of Paludifilum halophilum highlights mechanisms for microbial adaptation to high salt environemnts.</title>
        <authorList>
            <person name="Belbahri L."/>
        </authorList>
    </citation>
    <scope>NUCLEOTIDE SEQUENCE [LARGE SCALE GENOMIC DNA]</scope>
    <source>
        <strain evidence="7 8">DSM 102817</strain>
    </source>
</reference>
<evidence type="ECO:0000256" key="3">
    <source>
        <dbReference type="ARBA" id="ARBA00022737"/>
    </source>
</evidence>
<comment type="pathway">
    <text evidence="1">Secondary metabolite biosynthesis; hopanoid biosynthesis.</text>
</comment>
<evidence type="ECO:0000259" key="6">
    <source>
        <dbReference type="Pfam" id="PF13249"/>
    </source>
</evidence>
<protein>
    <recommendedName>
        <fullName evidence="9">Squalene--hopene cyclase</fullName>
    </recommendedName>
</protein>
<proteinExistence type="inferred from homology"/>